<evidence type="ECO:0000256" key="2">
    <source>
        <dbReference type="ARBA" id="ARBA00023186"/>
    </source>
</evidence>
<dbReference type="GO" id="GO:0006457">
    <property type="term" value="P:protein folding"/>
    <property type="evidence" value="ECO:0007669"/>
    <property type="project" value="InterPro"/>
</dbReference>
<dbReference type="Gene3D" id="1.10.287.370">
    <property type="match status" value="1"/>
</dbReference>
<dbReference type="OrthoDB" id="4636at2759"/>
<comment type="similarity">
    <text evidence="1">Belongs to the prefoldin subunit beta family.</text>
</comment>
<dbReference type="RefSeq" id="XP_005535413.1">
    <property type="nucleotide sequence ID" value="XM_005535356.1"/>
</dbReference>
<evidence type="ECO:0000256" key="3">
    <source>
        <dbReference type="SAM" id="Coils"/>
    </source>
</evidence>
<evidence type="ECO:0000313" key="5">
    <source>
        <dbReference type="Proteomes" id="UP000007014"/>
    </source>
</evidence>
<reference evidence="4 5" key="2">
    <citation type="journal article" date="2007" name="BMC Biol.">
        <title>A 100%-complete sequence reveals unusually simple genomic features in the hot-spring red alga Cyanidioschyzon merolae.</title>
        <authorList>
            <person name="Nozaki H."/>
            <person name="Takano H."/>
            <person name="Misumi O."/>
            <person name="Terasawa K."/>
            <person name="Matsuzaki M."/>
            <person name="Maruyama S."/>
            <person name="Nishida K."/>
            <person name="Yagisawa F."/>
            <person name="Yoshida Y."/>
            <person name="Fujiwara T."/>
            <person name="Takio S."/>
            <person name="Tamura K."/>
            <person name="Chung S.J."/>
            <person name="Nakamura S."/>
            <person name="Kuroiwa H."/>
            <person name="Tanaka K."/>
            <person name="Sato N."/>
            <person name="Kuroiwa T."/>
        </authorList>
    </citation>
    <scope>NUCLEOTIDE SEQUENCE [LARGE SCALE GENOMIC DNA]</scope>
    <source>
        <strain evidence="4 5">10D</strain>
    </source>
</reference>
<dbReference type="GeneID" id="16992591"/>
<dbReference type="InterPro" id="IPR002777">
    <property type="entry name" value="PFD_beta-like"/>
</dbReference>
<keyword evidence="5" id="KW-1185">Reference proteome</keyword>
<dbReference type="SUPFAM" id="SSF46579">
    <property type="entry name" value="Prefoldin"/>
    <property type="match status" value="1"/>
</dbReference>
<reference evidence="4 5" key="1">
    <citation type="journal article" date="2004" name="Nature">
        <title>Genome sequence of the ultrasmall unicellular red alga Cyanidioschyzon merolae 10D.</title>
        <authorList>
            <person name="Matsuzaki M."/>
            <person name="Misumi O."/>
            <person name="Shin-i T."/>
            <person name="Maruyama S."/>
            <person name="Takahara M."/>
            <person name="Miyagishima S."/>
            <person name="Mori T."/>
            <person name="Nishida K."/>
            <person name="Yagisawa F."/>
            <person name="Nishida K."/>
            <person name="Yoshida Y."/>
            <person name="Nishimura Y."/>
            <person name="Nakao S."/>
            <person name="Kobayashi T."/>
            <person name="Momoyama Y."/>
            <person name="Higashiyama T."/>
            <person name="Minoda A."/>
            <person name="Sano M."/>
            <person name="Nomoto H."/>
            <person name="Oishi K."/>
            <person name="Hayashi H."/>
            <person name="Ohta F."/>
            <person name="Nishizaka S."/>
            <person name="Haga S."/>
            <person name="Miura S."/>
            <person name="Morishita T."/>
            <person name="Kabeya Y."/>
            <person name="Terasawa K."/>
            <person name="Suzuki Y."/>
            <person name="Ishii Y."/>
            <person name="Asakawa S."/>
            <person name="Takano H."/>
            <person name="Ohta N."/>
            <person name="Kuroiwa H."/>
            <person name="Tanaka K."/>
            <person name="Shimizu N."/>
            <person name="Sugano S."/>
            <person name="Sato N."/>
            <person name="Nozaki H."/>
            <person name="Ogasawara N."/>
            <person name="Kohara Y."/>
            <person name="Kuroiwa T."/>
        </authorList>
    </citation>
    <scope>NUCLEOTIDE SEQUENCE [LARGE SCALE GENOMIC DNA]</scope>
    <source>
        <strain evidence="4 5">10D</strain>
    </source>
</reference>
<dbReference type="STRING" id="280699.M1VAI0"/>
<evidence type="ECO:0000313" key="4">
    <source>
        <dbReference type="EMBL" id="BAM79127.1"/>
    </source>
</evidence>
<dbReference type="InterPro" id="IPR009053">
    <property type="entry name" value="Prefoldin"/>
</dbReference>
<dbReference type="KEGG" id="cme:CYME_CMD037C"/>
<dbReference type="EMBL" id="AP006486">
    <property type="protein sequence ID" value="BAM79127.1"/>
    <property type="molecule type" value="Genomic_DNA"/>
</dbReference>
<sequence>MESSEQAQGGSGFSPQVVALVRKVAELEAERAEYDLVLETLASLEPEISLHAEADAETPVRIPRRCWQQVGDVLLERRKDEVLPMLESQRERLQHVIHELQRQIHVMTESDRPETRTR</sequence>
<protein>
    <submittedName>
        <fullName evidence="4">Similar to prefoldin 2</fullName>
    </submittedName>
</protein>
<dbReference type="GO" id="GO:0016272">
    <property type="term" value="C:prefoldin complex"/>
    <property type="evidence" value="ECO:0007669"/>
    <property type="project" value="InterPro"/>
</dbReference>
<feature type="coiled-coil region" evidence="3">
    <location>
        <begin position="83"/>
        <end position="110"/>
    </location>
</feature>
<dbReference type="InterPro" id="IPR027235">
    <property type="entry name" value="PFD2"/>
</dbReference>
<proteinExistence type="inferred from homology"/>
<dbReference type="PANTHER" id="PTHR13303">
    <property type="entry name" value="PREFOLDIN SUBUNIT 2"/>
    <property type="match status" value="1"/>
</dbReference>
<keyword evidence="3" id="KW-0175">Coiled coil</keyword>
<dbReference type="Pfam" id="PF01920">
    <property type="entry name" value="Prefoldin_2"/>
    <property type="match status" value="1"/>
</dbReference>
<dbReference type="AlphaFoldDB" id="M1VAI0"/>
<accession>M1VAI0</accession>
<gene>
    <name evidence="4" type="ORF">CYME_CMD037C</name>
</gene>
<dbReference type="Proteomes" id="UP000007014">
    <property type="component" value="Chromosome 4"/>
</dbReference>
<keyword evidence="2" id="KW-0143">Chaperone</keyword>
<name>M1VAI0_CYAM1</name>
<dbReference type="GO" id="GO:0051082">
    <property type="term" value="F:unfolded protein binding"/>
    <property type="evidence" value="ECO:0007669"/>
    <property type="project" value="InterPro"/>
</dbReference>
<evidence type="ECO:0000256" key="1">
    <source>
        <dbReference type="ARBA" id="ARBA00008045"/>
    </source>
</evidence>
<organism evidence="4 5">
    <name type="scientific">Cyanidioschyzon merolae (strain NIES-3377 / 10D)</name>
    <name type="common">Unicellular red alga</name>
    <dbReference type="NCBI Taxonomy" id="280699"/>
    <lineage>
        <taxon>Eukaryota</taxon>
        <taxon>Rhodophyta</taxon>
        <taxon>Bangiophyceae</taxon>
        <taxon>Cyanidiales</taxon>
        <taxon>Cyanidiaceae</taxon>
        <taxon>Cyanidioschyzon</taxon>
    </lineage>
</organism>